<evidence type="ECO:0000313" key="1">
    <source>
        <dbReference type="EMBL" id="ANS76804.1"/>
    </source>
</evidence>
<organism evidence="1 2">
    <name type="scientific">Paenibacillus yonginensis</name>
    <dbReference type="NCBI Taxonomy" id="1462996"/>
    <lineage>
        <taxon>Bacteria</taxon>
        <taxon>Bacillati</taxon>
        <taxon>Bacillota</taxon>
        <taxon>Bacilli</taxon>
        <taxon>Bacillales</taxon>
        <taxon>Paenibacillaceae</taxon>
        <taxon>Paenibacillus</taxon>
    </lineage>
</organism>
<dbReference type="KEGG" id="pyg:AWM70_21290"/>
<dbReference type="Proteomes" id="UP000092573">
    <property type="component" value="Chromosome"/>
</dbReference>
<reference evidence="1 2" key="1">
    <citation type="submission" date="2016-01" db="EMBL/GenBank/DDBJ databases">
        <title>Complete Genome Sequence of Paenibacillus yonginensis DCY84, a novel Plant Growth-Promoting Bacteria with Elicitation of Induced Systemic Resistance.</title>
        <authorList>
            <person name="Kim Y.J."/>
            <person name="Yang D.C."/>
            <person name="Sukweenadhi J."/>
        </authorList>
    </citation>
    <scope>NUCLEOTIDE SEQUENCE [LARGE SCALE GENOMIC DNA]</scope>
    <source>
        <strain evidence="1 2">DCY84</strain>
    </source>
</reference>
<gene>
    <name evidence="1" type="ORF">AWM70_21290</name>
</gene>
<dbReference type="OrthoDB" id="2676413at2"/>
<name>A0A1B1N5W1_9BACL</name>
<protein>
    <submittedName>
        <fullName evidence="1">Uncharacterized protein</fullName>
    </submittedName>
</protein>
<dbReference type="AlphaFoldDB" id="A0A1B1N5W1"/>
<dbReference type="InterPro" id="IPR043733">
    <property type="entry name" value="DUF5677"/>
</dbReference>
<dbReference type="Pfam" id="PF18928">
    <property type="entry name" value="DUF5677"/>
    <property type="match status" value="1"/>
</dbReference>
<dbReference type="RefSeq" id="WP_068699807.1">
    <property type="nucleotide sequence ID" value="NZ_CP014167.1"/>
</dbReference>
<evidence type="ECO:0000313" key="2">
    <source>
        <dbReference type="Proteomes" id="UP000092573"/>
    </source>
</evidence>
<dbReference type="EMBL" id="CP014167">
    <property type="protein sequence ID" value="ANS76804.1"/>
    <property type="molecule type" value="Genomic_DNA"/>
</dbReference>
<accession>A0A1B1N5W1</accession>
<keyword evidence="2" id="KW-1185">Reference proteome</keyword>
<sequence length="282" mass="33317">MMFWKSPEVINEEQLKSTKDMVDKWLILIDKIRENLLQNSTILENNKDYANQRHIILSELSMAQFFTFSSISTLISNAHYSDAFTLLRVLYEGHLHLWNLWNCDDEEFQKYVALVVMHEWGVANEVLSIKDTILKEEYYSNERLNTLKQRYDEARLLFNCREGKIPKNYTTKTILKLAQEVDESEGGKPFRQLMHSRLYSSGSEYVHRSFYGLREGYAVVEHNGKHVLLPNPRRGIETCWWATSIELDTVIWQSIFLGVEDVTKIMKELRNEVRELAKEWLL</sequence>
<proteinExistence type="predicted"/>